<accession>A0AA96EN19</accession>
<dbReference type="Pfam" id="PF13884">
    <property type="entry name" value="Peptidase_S74"/>
    <property type="match status" value="1"/>
</dbReference>
<gene>
    <name evidence="2" type="ORF">MarFTMF_008</name>
</gene>
<protein>
    <submittedName>
        <fullName evidence="2">Peptidase</fullName>
    </submittedName>
</protein>
<name>A0AA96EN19_9VIRU</name>
<feature type="domain" description="Peptidase S74" evidence="1">
    <location>
        <begin position="297"/>
        <end position="384"/>
    </location>
</feature>
<organism evidence="2">
    <name type="scientific">Marseillevirus sp</name>
    <dbReference type="NCBI Taxonomy" id="2809551"/>
    <lineage>
        <taxon>Viruses</taxon>
        <taxon>Varidnaviria</taxon>
        <taxon>Bamfordvirae</taxon>
        <taxon>Nucleocytoviricota</taxon>
        <taxon>Megaviricetes</taxon>
        <taxon>Pimascovirales</taxon>
        <taxon>Pimascovirales incertae sedis</taxon>
        <taxon>Marseilleviridae</taxon>
        <taxon>Marseillevirus</taxon>
    </lineage>
</organism>
<dbReference type="InterPro" id="IPR030392">
    <property type="entry name" value="S74_ICA"/>
</dbReference>
<evidence type="ECO:0000313" key="2">
    <source>
        <dbReference type="EMBL" id="WNL49524.1"/>
    </source>
</evidence>
<dbReference type="PROSITE" id="PS51688">
    <property type="entry name" value="ICA"/>
    <property type="match status" value="1"/>
</dbReference>
<evidence type="ECO:0000259" key="1">
    <source>
        <dbReference type="PROSITE" id="PS51688"/>
    </source>
</evidence>
<reference evidence="2" key="1">
    <citation type="submission" date="2023-07" db="EMBL/GenBank/DDBJ databases">
        <authorList>
            <person name="Xia Y."/>
        </authorList>
    </citation>
    <scope>NUCLEOTIDE SEQUENCE</scope>
    <source>
        <strain evidence="2">F</strain>
    </source>
</reference>
<sequence length="384" mass="39307">MATNFETRRELVVSKKFIAPVVPSLASASTATPGSIVFDKTTGNLNVSTGSGWSPSNLPIATPTVRGIVYGLTPAGSGTPTSLGYLSGAVAQSSVFIGYSTGSNIPITVGQCTAIGSMAMSSAGILDRSVAVGANSGNIVGGNNTSAGVNAGNGSSGTDNVIFGYNSGLNTVGSYNVIFGNQAADGGFTGPASNNVIIGYQAGRTGTTASQNVVVGQAACPNLGTCTNCIVIGRAASCGTAGTNRIVLGASAVGATDNEFTISPTITQWRSLGLASAAAANTLQINPATGIITQAASSRRFKEKIRDLEVDTSKLYDLALKTYEYKSDGREDYGLIAEDTYDILPEIVTLDAEGNPHGIKHLTLVMLLVAELQKLKQRVEALEY</sequence>
<dbReference type="EMBL" id="OR343188">
    <property type="protein sequence ID" value="WNL49524.1"/>
    <property type="molecule type" value="Genomic_DNA"/>
</dbReference>
<proteinExistence type="predicted"/>